<dbReference type="GO" id="GO:0033962">
    <property type="term" value="P:P-body assembly"/>
    <property type="evidence" value="ECO:0007669"/>
    <property type="project" value="TreeGrafter"/>
</dbReference>
<dbReference type="InterPro" id="IPR036652">
    <property type="entry name" value="YjeF_N_dom_sf"/>
</dbReference>
<comment type="caution">
    <text evidence="1">Lacks conserved residue(s) required for the propagation of feature annotation.</text>
</comment>
<feature type="binding site" evidence="1">
    <location>
        <begin position="53"/>
        <end position="57"/>
    </location>
    <ligand>
        <name>(6S)-NADPHX</name>
        <dbReference type="ChEBI" id="CHEBI:64076"/>
    </ligand>
</feature>
<comment type="catalytic activity">
    <reaction evidence="1">
        <text>(6R)-NADPHX = (6S)-NADPHX</text>
        <dbReference type="Rhea" id="RHEA:32227"/>
        <dbReference type="ChEBI" id="CHEBI:64076"/>
        <dbReference type="ChEBI" id="CHEBI:64077"/>
        <dbReference type="EC" id="5.1.99.6"/>
    </reaction>
</comment>
<accession>A0A6J4UZB7</accession>
<keyword evidence="1" id="KW-0630">Potassium</keyword>
<dbReference type="Pfam" id="PF03853">
    <property type="entry name" value="YjeF_N"/>
    <property type="match status" value="1"/>
</dbReference>
<dbReference type="GO" id="GO:0016829">
    <property type="term" value="F:lyase activity"/>
    <property type="evidence" value="ECO:0007669"/>
    <property type="project" value="UniProtKB-KW"/>
</dbReference>
<feature type="region of interest" description="Disordered" evidence="2">
    <location>
        <begin position="104"/>
        <end position="129"/>
    </location>
</feature>
<dbReference type="PANTHER" id="PTHR13612">
    <property type="entry name" value="ENHANCER OF MRNA-DECAPPING PROTEIN 3"/>
    <property type="match status" value="1"/>
</dbReference>
<comment type="catalytic activity">
    <reaction evidence="1">
        <text>(6R)-NADHX = (6S)-NADHX</text>
        <dbReference type="Rhea" id="RHEA:32215"/>
        <dbReference type="ChEBI" id="CHEBI:64074"/>
        <dbReference type="ChEBI" id="CHEBI:64075"/>
        <dbReference type="EC" id="5.1.99.6"/>
    </reaction>
</comment>
<proteinExistence type="inferred from homology"/>
<dbReference type="GO" id="GO:0046872">
    <property type="term" value="F:metal ion binding"/>
    <property type="evidence" value="ECO:0007669"/>
    <property type="project" value="UniProtKB-KW"/>
</dbReference>
<dbReference type="Gene3D" id="3.40.50.10260">
    <property type="entry name" value="YjeF N-terminal domain"/>
    <property type="match status" value="1"/>
</dbReference>
<dbReference type="SUPFAM" id="SSF64153">
    <property type="entry name" value="YjeF N-terminal domain-like"/>
    <property type="match status" value="1"/>
</dbReference>
<feature type="binding site" evidence="1">
    <location>
        <position position="177"/>
    </location>
    <ligand>
        <name>(6S)-NADPHX</name>
        <dbReference type="ChEBI" id="CHEBI:64076"/>
    </ligand>
</feature>
<keyword evidence="1 4" id="KW-0413">Isomerase</keyword>
<feature type="domain" description="YjeF N-terminal" evidence="3">
    <location>
        <begin position="1"/>
        <end position="234"/>
    </location>
</feature>
<dbReference type="PROSITE" id="PS51385">
    <property type="entry name" value="YJEF_N"/>
    <property type="match status" value="1"/>
</dbReference>
<evidence type="ECO:0000256" key="1">
    <source>
        <dbReference type="HAMAP-Rule" id="MF_01966"/>
    </source>
</evidence>
<organism evidence="4">
    <name type="scientific">uncultured Thermomicrobiales bacterium</name>
    <dbReference type="NCBI Taxonomy" id="1645740"/>
    <lineage>
        <taxon>Bacteria</taxon>
        <taxon>Pseudomonadati</taxon>
        <taxon>Thermomicrobiota</taxon>
        <taxon>Thermomicrobia</taxon>
        <taxon>Thermomicrobiales</taxon>
        <taxon>environmental samples</taxon>
    </lineage>
</organism>
<dbReference type="GO" id="GO:0000166">
    <property type="term" value="F:nucleotide binding"/>
    <property type="evidence" value="ECO:0007669"/>
    <property type="project" value="UniProtKB-KW"/>
</dbReference>
<sequence length="253" mass="25238">MAAVDRLMAERFGVDVLQSMEHAGRAVAAAARAMLPGGDPRGRRVLILAGRGGNGGDGLAAGRHLHAWGAEVEARLAHPPERLNAPAARQLAALRALGAAVVPPPPSPAVEPPPEEAAHAAAPFDPSTGAAPVEPAASFDLVVDALLGFGLAGPPGGHVAELIRLANAQAAPVLAVDLPSGLDAATGHPFAPCVRATRTITLGLPKTGLLVETAAAVVGSLAVADIGLPPEAYAAIGVEVGPLFALGDPIEVF</sequence>
<dbReference type="GO" id="GO:0000932">
    <property type="term" value="C:P-body"/>
    <property type="evidence" value="ECO:0007669"/>
    <property type="project" value="TreeGrafter"/>
</dbReference>
<dbReference type="AlphaFoldDB" id="A0A6J4UZB7"/>
<comment type="cofactor">
    <cofactor evidence="1">
        <name>K(+)</name>
        <dbReference type="ChEBI" id="CHEBI:29103"/>
    </cofactor>
    <text evidence="1">Binds 1 potassium ion per subunit.</text>
</comment>
<gene>
    <name evidence="1" type="primary">nnrE</name>
    <name evidence="4" type="ORF">AVDCRST_MAG59-2857</name>
</gene>
<comment type="similarity">
    <text evidence="1">Belongs to the NnrE/AIBP family.</text>
</comment>
<protein>
    <recommendedName>
        <fullName evidence="1">NAD(P)H-hydrate epimerase</fullName>
        <ecNumber evidence="1">5.1.99.6</ecNumber>
    </recommendedName>
    <alternativeName>
        <fullName evidence="1">NAD(P)HX epimerase</fullName>
    </alternativeName>
</protein>
<feature type="binding site" evidence="1">
    <location>
        <position position="54"/>
    </location>
    <ligand>
        <name>K(+)</name>
        <dbReference type="ChEBI" id="CHEBI:29103"/>
    </ligand>
</feature>
<reference evidence="4" key="1">
    <citation type="submission" date="2020-02" db="EMBL/GenBank/DDBJ databases">
        <authorList>
            <person name="Meier V. D."/>
        </authorList>
    </citation>
    <scope>NUCLEOTIDE SEQUENCE</scope>
    <source>
        <strain evidence="4">AVDCRST_MAG59</strain>
    </source>
</reference>
<dbReference type="GO" id="GO:0052856">
    <property type="term" value="F:NAD(P)HX epimerase activity"/>
    <property type="evidence" value="ECO:0007669"/>
    <property type="project" value="UniProtKB-UniRule"/>
</dbReference>
<dbReference type="EMBL" id="CADCWF010000189">
    <property type="protein sequence ID" value="CAA9564027.1"/>
    <property type="molecule type" value="Genomic_DNA"/>
</dbReference>
<dbReference type="PANTHER" id="PTHR13612:SF0">
    <property type="entry name" value="ENHANCER OF MRNA-DECAPPING PROTEIN 3"/>
    <property type="match status" value="1"/>
</dbReference>
<feature type="binding site" evidence="1">
    <location>
        <position position="144"/>
    </location>
    <ligand>
        <name>K(+)</name>
        <dbReference type="ChEBI" id="CHEBI:29103"/>
    </ligand>
</feature>
<dbReference type="EC" id="5.1.99.6" evidence="1"/>
<name>A0A6J4UZB7_9BACT</name>
<keyword evidence="1" id="KW-0520">NAD</keyword>
<dbReference type="GO" id="GO:0031087">
    <property type="term" value="P:deadenylation-independent decapping of nuclear-transcribed mRNA"/>
    <property type="evidence" value="ECO:0007669"/>
    <property type="project" value="TreeGrafter"/>
</dbReference>
<dbReference type="NCBIfam" id="TIGR00197">
    <property type="entry name" value="yjeF_nterm"/>
    <property type="match status" value="1"/>
</dbReference>
<evidence type="ECO:0000256" key="2">
    <source>
        <dbReference type="SAM" id="MobiDB-lite"/>
    </source>
</evidence>
<keyword evidence="4" id="KW-0456">Lyase</keyword>
<evidence type="ECO:0000313" key="4">
    <source>
        <dbReference type="EMBL" id="CAA9564027.1"/>
    </source>
</evidence>
<dbReference type="GO" id="GO:0003729">
    <property type="term" value="F:mRNA binding"/>
    <property type="evidence" value="ECO:0007669"/>
    <property type="project" value="TreeGrafter"/>
</dbReference>
<keyword evidence="1" id="KW-0521">NADP</keyword>
<dbReference type="InterPro" id="IPR004443">
    <property type="entry name" value="YjeF_N_dom"/>
</dbReference>
<dbReference type="HAMAP" id="MF_01966">
    <property type="entry name" value="NADHX_epimerase"/>
    <property type="match status" value="1"/>
</dbReference>
<keyword evidence="1" id="KW-0547">Nucleotide-binding</keyword>
<feature type="binding site" evidence="1">
    <location>
        <position position="180"/>
    </location>
    <ligand>
        <name>K(+)</name>
        <dbReference type="ChEBI" id="CHEBI:29103"/>
    </ligand>
</feature>
<evidence type="ECO:0000259" key="3">
    <source>
        <dbReference type="PROSITE" id="PS51385"/>
    </source>
</evidence>
<feature type="binding site" evidence="1">
    <location>
        <begin position="148"/>
        <end position="154"/>
    </location>
    <ligand>
        <name>(6S)-NADPHX</name>
        <dbReference type="ChEBI" id="CHEBI:64076"/>
    </ligand>
</feature>
<keyword evidence="1" id="KW-0479">Metal-binding</keyword>
<comment type="function">
    <text evidence="1">Catalyzes the epimerization of the S- and R-forms of NAD(P)HX, a damaged form of NAD(P)H that is a result of enzymatic or heat-dependent hydration. This is a prerequisite for the S-specific NAD(P)H-hydrate dehydratase to allow the repair of both epimers of NAD(P)HX.</text>
</comment>